<dbReference type="SUPFAM" id="SSF56801">
    <property type="entry name" value="Acetyl-CoA synthetase-like"/>
    <property type="match status" value="1"/>
</dbReference>
<organism evidence="2 3">
    <name type="scientific">Kutzneria chonburiensis</name>
    <dbReference type="NCBI Taxonomy" id="1483604"/>
    <lineage>
        <taxon>Bacteria</taxon>
        <taxon>Bacillati</taxon>
        <taxon>Actinomycetota</taxon>
        <taxon>Actinomycetes</taxon>
        <taxon>Pseudonocardiales</taxon>
        <taxon>Pseudonocardiaceae</taxon>
        <taxon>Kutzneria</taxon>
    </lineage>
</organism>
<sequence length="470" mass="51099">MSRPGDAEFWQDYASVLAPYQAGTVTDAELTAWHERRLAAVLDHVTARSPFYRRHFEGIDVSTITPETLSRLPFTTKADLRREMFDVLSGTPADAAIYYETTGTTGVSTPCPRSARDIKASNAAVEESWRRLFREHFGDRKPVVGLMGPSELYAFGDVFSDVTANLGACHVKIWPESPRVGFRKALRLIKELNVEVIVCAPALCLSLAKAALHFGLSLDELNIKMFLVLGEICTPEFRANVGSLWKQATVYPTLYGSQEALCIATGAKTGQLHLSQLNYIAELVDPDTGELRGATGEGELVLTMLVDGIKPLIRYRTADLVRIDPAPDGSALPGPVVEVIGRAADRIALGERLLQPAELESTVLEGVRGCLGYQVVIDRAPTGADIVTVRLDLLPEISGDPVAVRAGIAERLRDRAGVHADVAVEAELDPITNTGAFVSWKAARILDLRTEPDAAVLAARKVRLQYSITT</sequence>
<dbReference type="Gene3D" id="3.40.50.12780">
    <property type="entry name" value="N-terminal domain of ligase-like"/>
    <property type="match status" value="1"/>
</dbReference>
<dbReference type="Pfam" id="PF00501">
    <property type="entry name" value="AMP-binding"/>
    <property type="match status" value="1"/>
</dbReference>
<dbReference type="GO" id="GO:0016874">
    <property type="term" value="F:ligase activity"/>
    <property type="evidence" value="ECO:0007669"/>
    <property type="project" value="UniProtKB-KW"/>
</dbReference>
<name>A0ABV6MJZ6_9PSEU</name>
<feature type="domain" description="AMP-dependent synthetase/ligase" evidence="1">
    <location>
        <begin position="15"/>
        <end position="302"/>
    </location>
</feature>
<dbReference type="Proteomes" id="UP001589810">
    <property type="component" value="Unassembled WGS sequence"/>
</dbReference>
<evidence type="ECO:0000259" key="1">
    <source>
        <dbReference type="Pfam" id="PF00501"/>
    </source>
</evidence>
<keyword evidence="3" id="KW-1185">Reference proteome</keyword>
<evidence type="ECO:0000313" key="3">
    <source>
        <dbReference type="Proteomes" id="UP001589810"/>
    </source>
</evidence>
<comment type="caution">
    <text evidence="2">The sequence shown here is derived from an EMBL/GenBank/DDBJ whole genome shotgun (WGS) entry which is preliminary data.</text>
</comment>
<dbReference type="EMBL" id="JBHLUD010000001">
    <property type="protein sequence ID" value="MFC0540609.1"/>
    <property type="molecule type" value="Genomic_DNA"/>
</dbReference>
<dbReference type="InterPro" id="IPR000873">
    <property type="entry name" value="AMP-dep_synth/lig_dom"/>
</dbReference>
<accession>A0ABV6MJZ6</accession>
<protein>
    <submittedName>
        <fullName evidence="2">Phenylacetate--CoA ligase family protein</fullName>
    </submittedName>
</protein>
<dbReference type="PANTHER" id="PTHR43845:SF1">
    <property type="entry name" value="BLR5969 PROTEIN"/>
    <property type="match status" value="1"/>
</dbReference>
<evidence type="ECO:0000313" key="2">
    <source>
        <dbReference type="EMBL" id="MFC0540609.1"/>
    </source>
</evidence>
<dbReference type="InterPro" id="IPR042099">
    <property type="entry name" value="ANL_N_sf"/>
</dbReference>
<keyword evidence="2" id="KW-0436">Ligase</keyword>
<gene>
    <name evidence="2" type="ORF">ACFFH7_03900</name>
</gene>
<dbReference type="RefSeq" id="WP_273939413.1">
    <property type="nucleotide sequence ID" value="NZ_CP097263.1"/>
</dbReference>
<reference evidence="2 3" key="1">
    <citation type="submission" date="2024-09" db="EMBL/GenBank/DDBJ databases">
        <authorList>
            <person name="Sun Q."/>
            <person name="Mori K."/>
        </authorList>
    </citation>
    <scope>NUCLEOTIDE SEQUENCE [LARGE SCALE GENOMIC DNA]</scope>
    <source>
        <strain evidence="2 3">TBRC 1432</strain>
    </source>
</reference>
<dbReference type="PANTHER" id="PTHR43845">
    <property type="entry name" value="BLR5969 PROTEIN"/>
    <property type="match status" value="1"/>
</dbReference>
<proteinExistence type="predicted"/>